<name>A0A4Z0PT08_9BACT</name>
<comment type="subcellular location">
    <subcellularLocation>
        <location evidence="1">Membrane</location>
        <topology evidence="1">Single-pass membrane protein</topology>
    </subcellularLocation>
</comment>
<feature type="signal peptide" evidence="5">
    <location>
        <begin position="1"/>
        <end position="31"/>
    </location>
</feature>
<keyword evidence="2 5" id="KW-0732">Signal</keyword>
<dbReference type="GO" id="GO:0005975">
    <property type="term" value="P:carbohydrate metabolic process"/>
    <property type="evidence" value="ECO:0007669"/>
    <property type="project" value="UniProtKB-ARBA"/>
</dbReference>
<feature type="region of interest" description="Disordered" evidence="4">
    <location>
        <begin position="1996"/>
        <end position="2019"/>
    </location>
</feature>
<comment type="caution">
    <text evidence="7">The sequence shown here is derived from an EMBL/GenBank/DDBJ whole genome shotgun (WGS) entry which is preliminary data.</text>
</comment>
<dbReference type="SMART" id="SM00560">
    <property type="entry name" value="LamGL"/>
    <property type="match status" value="1"/>
</dbReference>
<organism evidence="7 8">
    <name type="scientific">Hymenobacter metallicola</name>
    <dbReference type="NCBI Taxonomy" id="2563114"/>
    <lineage>
        <taxon>Bacteria</taxon>
        <taxon>Pseudomonadati</taxon>
        <taxon>Bacteroidota</taxon>
        <taxon>Cytophagia</taxon>
        <taxon>Cytophagales</taxon>
        <taxon>Hymenobacteraceae</taxon>
        <taxon>Hymenobacter</taxon>
    </lineage>
</organism>
<dbReference type="NCBIfam" id="TIGR03696">
    <property type="entry name" value="Rhs_assc_core"/>
    <property type="match status" value="1"/>
</dbReference>
<keyword evidence="3" id="KW-1015">Disulfide bond</keyword>
<dbReference type="SUPFAM" id="SSF49899">
    <property type="entry name" value="Concanavalin A-like lectins/glucanases"/>
    <property type="match status" value="1"/>
</dbReference>
<feature type="chain" id="PRO_5021419756" description="LamG-like jellyroll fold domain-containing protein" evidence="5">
    <location>
        <begin position="32"/>
        <end position="2168"/>
    </location>
</feature>
<dbReference type="SUPFAM" id="SSF52058">
    <property type="entry name" value="L domain-like"/>
    <property type="match status" value="1"/>
</dbReference>
<accession>A0A4Z0PT08</accession>
<dbReference type="EMBL" id="SRMB01000010">
    <property type="protein sequence ID" value="TGE20860.1"/>
    <property type="molecule type" value="Genomic_DNA"/>
</dbReference>
<evidence type="ECO:0000256" key="1">
    <source>
        <dbReference type="ARBA" id="ARBA00004167"/>
    </source>
</evidence>
<protein>
    <recommendedName>
        <fullName evidence="6">LamG-like jellyroll fold domain-containing protein</fullName>
    </recommendedName>
</protein>
<dbReference type="Pfam" id="PF13385">
    <property type="entry name" value="Laminin_G_3"/>
    <property type="match status" value="1"/>
</dbReference>
<reference evidence="7 8" key="1">
    <citation type="submission" date="2019-04" db="EMBL/GenBank/DDBJ databases">
        <authorList>
            <person name="Feng G."/>
            <person name="Zhang J."/>
            <person name="Zhu H."/>
        </authorList>
    </citation>
    <scope>NUCLEOTIDE SEQUENCE [LARGE SCALE GENOMIC DNA]</scope>
    <source>
        <strain evidence="7 8">9PBR-1</strain>
    </source>
</reference>
<proteinExistence type="predicted"/>
<dbReference type="InterPro" id="IPR022385">
    <property type="entry name" value="Rhs_assc_core"/>
</dbReference>
<evidence type="ECO:0000256" key="3">
    <source>
        <dbReference type="ARBA" id="ARBA00023157"/>
    </source>
</evidence>
<evidence type="ECO:0000259" key="6">
    <source>
        <dbReference type="SMART" id="SM00560"/>
    </source>
</evidence>
<evidence type="ECO:0000256" key="4">
    <source>
        <dbReference type="SAM" id="MobiDB-lite"/>
    </source>
</evidence>
<feature type="domain" description="LamG-like jellyroll fold" evidence="6">
    <location>
        <begin position="477"/>
        <end position="623"/>
    </location>
</feature>
<gene>
    <name evidence="7" type="ORF">E5K02_25410</name>
</gene>
<evidence type="ECO:0000313" key="7">
    <source>
        <dbReference type="EMBL" id="TGE20860.1"/>
    </source>
</evidence>
<dbReference type="InterPro" id="IPR006558">
    <property type="entry name" value="LamG-like"/>
</dbReference>
<evidence type="ECO:0000256" key="2">
    <source>
        <dbReference type="ARBA" id="ARBA00022729"/>
    </source>
</evidence>
<dbReference type="PANTHER" id="PTHR48053">
    <property type="entry name" value="LEUCINE RICH REPEAT FAMILY PROTEIN, EXPRESSED"/>
    <property type="match status" value="1"/>
</dbReference>
<dbReference type="InterPro" id="IPR051716">
    <property type="entry name" value="Plant_RL_S/T_kinase"/>
</dbReference>
<dbReference type="Proteomes" id="UP000298471">
    <property type="component" value="Unassembled WGS sequence"/>
</dbReference>
<dbReference type="RefSeq" id="WP_135399372.1">
    <property type="nucleotide sequence ID" value="NZ_SRMB01000010.1"/>
</dbReference>
<dbReference type="GO" id="GO:0004553">
    <property type="term" value="F:hydrolase activity, hydrolyzing O-glycosyl compounds"/>
    <property type="evidence" value="ECO:0007669"/>
    <property type="project" value="UniProtKB-ARBA"/>
</dbReference>
<dbReference type="PANTHER" id="PTHR48053:SF71">
    <property type="entry name" value="LEUCINE RICH REPEAT FAMILY PROTEIN, EXPRESSED"/>
    <property type="match status" value="1"/>
</dbReference>
<dbReference type="Gene3D" id="2.180.10.10">
    <property type="entry name" value="RHS repeat-associated core"/>
    <property type="match status" value="2"/>
</dbReference>
<dbReference type="InterPro" id="IPR032675">
    <property type="entry name" value="LRR_dom_sf"/>
</dbReference>
<evidence type="ECO:0000256" key="5">
    <source>
        <dbReference type="SAM" id="SignalP"/>
    </source>
</evidence>
<dbReference type="GO" id="GO:0016020">
    <property type="term" value="C:membrane"/>
    <property type="evidence" value="ECO:0007669"/>
    <property type="project" value="UniProtKB-SubCell"/>
</dbReference>
<dbReference type="Gene3D" id="2.60.120.200">
    <property type="match status" value="1"/>
</dbReference>
<feature type="compositionally biased region" description="Polar residues" evidence="4">
    <location>
        <begin position="2005"/>
        <end position="2017"/>
    </location>
</feature>
<dbReference type="OrthoDB" id="976756at2"/>
<evidence type="ECO:0000313" key="8">
    <source>
        <dbReference type="Proteomes" id="UP000298471"/>
    </source>
</evidence>
<dbReference type="Gene3D" id="3.80.10.10">
    <property type="entry name" value="Ribonuclease Inhibitor"/>
    <property type="match status" value="2"/>
</dbReference>
<dbReference type="InterPro" id="IPR013320">
    <property type="entry name" value="ConA-like_dom_sf"/>
</dbReference>
<sequence>MAKPLPSQYQLLASRLFLLVCLLVPAFVSNAQQGNVPDVVEVAALRDLYLATNGDQWNNHDGWPSSTFWTTQDWSGLTSNDFKDWPGITVSGGDVYTLTLSDNHLVGTLPASLPNLTSLWRLQLNKNSLSGPLPQNLHQFQSIASFDVSENQLSEQLPASLGRMSPAYHVILNDNQFTSSLPTSLGSLTRCVLFDVSHNELSGQLPAEMGLMSQLTYCFLANNHFTGTVPAELANAKYLLQLVGSDNEFEGELPASLTSLPSIGYLLFNRNHLTKIPSWKGAANVPTIEVSENHLDFGTIEPNFYGVKQPINASFAYFHQTNPAPTEEITFRQGGELTTTQRMLGERNHYQWQRLVNEGSPTAFWQDLNHADSPTLSITAADATHQGSYRARITNDWVQHDFSSLNLVLYSRVVKATMLPALAWCAPVTVSASPDVRIAAGTSTTLQAQVTVGGNALHLNGLTDLVAFAPLPAAVVNTFSIEAWVRPTQPHEVDEQLAIGAAGTVGQHYLVHPADGAQQWGPDHAGLGISVGTNGISVYARSGTELPALLVWQSPTTLTEWVHIAVVCTQGTPRLYVNGELKATGLTSSRQLHISSSLGGGEYGHFQGAVDELRLWDIALNATQLATSYAQLILQPTEDLLGYYRFDEAAGGTVNDLLSPARNGTFSASSSPTWVSSTVPFATPALQWSPTVSLSATSGTEVTATPSSTTSYVVSVTGTGECPQAQAGLVVQVVSPTVVPPAVAAEDLDKNWTLSRSFAGADHLLGESKQFVDALGRGTQAQVKSLSQGHVLAIQTVYSSGGKPLLSTLTAPTFNQEFKYTPGFLLSAKTGQEYRAADFEADPLAPEKAASTTGPGTVGYYYSTANTLEPQTATTSYPFSQQEEYGGPLGGIKRSAGPGDAFRMGAGHEVRSRELPILNELTHYLRVRHYFVEGTPTGADLRNKGEKSVSRNADGIESISFTDQDGKLLATCLSGKQYTGLSLSFAVNADEQNSAGSPRYQDVHIPAADNATLTLSGTGSFQIIDLVTETATTYTSVPPSLSLAPGFYRILSTSGGQQMEYVARYGDFSYSYYDDAGRVVATVAPRGVNFANDTYPAFVTRNRYSGAGTLLSTEGADEGLTEYVYARDGRIRFSQSAQQREDKRFSYSNYDEVGRVVESGEYTMATNPTLGFVFENQQTEQPAVNSVLTLLEDRTRSGGLDVTRCHQRNQVWYDLADETLAGRSQEFVLGAVAKTQNEQTTSWYSYDELGRVAWLVQQTQALGQKMVEYTYDLSGSVLEVAYQKGQPDAFYHHYEYDQDQRLNRVYTSTNGLTRSLQAQYYYYLHGPLKRVELAGHLQGIDYAYTVQGWLKSINNVEKRLDAGQDTPTGNGILKDLFGMRLDYFDGDYTSRQLTAPALRSAANQDRVRYDGTVRASTWQTAAAPTIHGYAYRYDAKGQLEESNYGQLINGNTLSYDPVKNPFEEGNLRYDAHGNLKSLRRRDGAGFATDDFAYHYFGATNKLEAVKNQNGVNVLSYAYDLNGQMTRESEEGKGTKYLTYDVTGKVSGVYRKADHTLPLATYTYDDRGFRNSKVVYNEAGAAQKTTYYVADAQGNVLSTYEQVPGQALLLTEIPLYGSGRIGTVTRLDQGASTLEPRYELNDQLGNARVIFRKPKTKKYVATLAATQAEQEEKEFVNLAATRWQDPIRAYEGTHVAALFTPGVGPQKSVSVEKGDTITFSAQVRYYSSTTERPSSQLQIVPFVTPATSLPPSDRISLLEKNHPKQPLLNSLSVGIALTGFSGGKQQHINARFSVPDILIRYRYYDSNNQLQAEEVRKVSTVPEDWQQLQLGFRAPGSGRIELTTESAANDYVSYFDLIEVEHTNSTIVQEQHQYAFGSPLTGLNYSIGDKRYRHGYQGQYAEKDEETGYDSFELRLYNSRIGRWMAPDPEGQFYSPYVGMGNNPVSGIDPDGGWSGPRPHVRGAAGKFRALSQKAFTRGATSTRALGVAAQGARSAARAQGAGAATNKQNSPPKSNEPSIADNLKRTALLLIINQVSQLDILQNAAEHVFDDFTEGVSEFLDCGCPDVTPNPGVNPSNKPILQMSGAARNAAEGRSFADLQKFAREHADDMNAFFKSGGKVTPSKAILENYRELAKRILNGAGKKLNETAIEVQTQRIKMIDEVLSKTK</sequence>
<keyword evidence="8" id="KW-1185">Reference proteome</keyword>